<accession>A0A1G8KP07</accession>
<gene>
    <name evidence="2" type="ORF">SAMN05421846_1081</name>
</gene>
<dbReference type="NCBIfam" id="NF040941">
    <property type="entry name" value="GGGWT_bact"/>
    <property type="match status" value="1"/>
</dbReference>
<dbReference type="InterPro" id="IPR002181">
    <property type="entry name" value="Fibrinogen_a/b/g_C_dom"/>
</dbReference>
<name>A0A1G8KP07_9FLAO</name>
<dbReference type="AlphaFoldDB" id="A0A1G8KP07"/>
<protein>
    <submittedName>
        <fullName evidence="2">Fibrinogen beta and gamma chains, C-terminal globular domain</fullName>
    </submittedName>
</protein>
<organism evidence="2 3">
    <name type="scientific">Chryseobacterium taeanense</name>
    <dbReference type="NCBI Taxonomy" id="311334"/>
    <lineage>
        <taxon>Bacteria</taxon>
        <taxon>Pseudomonadati</taxon>
        <taxon>Bacteroidota</taxon>
        <taxon>Flavobacteriia</taxon>
        <taxon>Flavobacteriales</taxon>
        <taxon>Weeksellaceae</taxon>
        <taxon>Chryseobacterium group</taxon>
        <taxon>Chryseobacterium</taxon>
    </lineage>
</organism>
<dbReference type="RefSeq" id="WP_089858846.1">
    <property type="nucleotide sequence ID" value="NZ_FNDW01000008.1"/>
</dbReference>
<feature type="domain" description="Fibrinogen C-terminal" evidence="1">
    <location>
        <begin position="310"/>
        <end position="364"/>
    </location>
</feature>
<proteinExistence type="predicted"/>
<evidence type="ECO:0000313" key="2">
    <source>
        <dbReference type="EMBL" id="SDI45205.1"/>
    </source>
</evidence>
<dbReference type="PROSITE" id="PS51406">
    <property type="entry name" value="FIBRINOGEN_C_2"/>
    <property type="match status" value="1"/>
</dbReference>
<keyword evidence="3" id="KW-1185">Reference proteome</keyword>
<reference evidence="3" key="1">
    <citation type="submission" date="2016-10" db="EMBL/GenBank/DDBJ databases">
        <authorList>
            <person name="Varghese N."/>
            <person name="Submissions S."/>
        </authorList>
    </citation>
    <scope>NUCLEOTIDE SEQUENCE [LARGE SCALE GENOMIC DNA]</scope>
    <source>
        <strain evidence="3">DSM 17071</strain>
    </source>
</reference>
<dbReference type="SUPFAM" id="SSF56496">
    <property type="entry name" value="Fibrinogen C-terminal domain-like"/>
    <property type="match status" value="1"/>
</dbReference>
<dbReference type="STRING" id="311334.SAMN05421846_1081"/>
<evidence type="ECO:0000313" key="3">
    <source>
        <dbReference type="Proteomes" id="UP000198869"/>
    </source>
</evidence>
<dbReference type="Proteomes" id="UP000198869">
    <property type="component" value="Unassembled WGS sequence"/>
</dbReference>
<sequence length="530" mass="55470">MKHFITLAVLFISLIIKAQVGINNTSPKATLDITAKTNNGTKPEGLIAPRLTGDQIQSGDGQYDTAQKGAIIYALSAASSPSTKTANINAEGYYYFDGSVWQKLSNSSVPAVVVTSSALNGTYKAGTAMTASNTFTVTITNNSFSPATIAFGTSDLLLSGVGGLSVASVSPANVTNMVAGASVTVTYTLSGTPAACGTLSAAWSKLTLNSTKISTVMPNFNCSAGSWVSVLPEYRLNGLINGTAYSGTYTLPYTVGGCAYTGETITQSGLTLTLTAGTYSTSGNLTYTLSGTYTGTTNGAVTFTTAGGCTIYLGPCASCKEIKDKGLTTADGVYYVDIDQAGSTYTPVKAQCDMTTDGGGWTLILNYLHKGNTTPSLSVKTNSFPVIGSTTLGNDESSNTDNWGHTSKNILNTMSFSSIRFYGKTSGHSRIIHFKTSLANGISYIKTGTGSFTGLSTSYTALSGHTAFLPVNTSTYSSDQDDQSLTTYPFYKGNTYHWGINGAGVGIPRWEVDDFLTNAANSTYHQVWVK</sequence>
<evidence type="ECO:0000259" key="1">
    <source>
        <dbReference type="PROSITE" id="PS51406"/>
    </source>
</evidence>
<dbReference type="EMBL" id="FNDW01000008">
    <property type="protein sequence ID" value="SDI45205.1"/>
    <property type="molecule type" value="Genomic_DNA"/>
</dbReference>
<dbReference type="InterPro" id="IPR014716">
    <property type="entry name" value="Fibrinogen_a/b/g_C_1"/>
</dbReference>
<dbReference type="Gene3D" id="3.90.215.10">
    <property type="entry name" value="Gamma Fibrinogen, chain A, domain 1"/>
    <property type="match status" value="1"/>
</dbReference>
<dbReference type="InterPro" id="IPR036056">
    <property type="entry name" value="Fibrinogen-like_C"/>
</dbReference>